<dbReference type="InterPro" id="IPR020057">
    <property type="entry name" value="Ribosomal_bL25_b-dom"/>
</dbReference>
<dbReference type="InterPro" id="IPR020056">
    <property type="entry name" value="Rbsml_bL25/Gln-tRNA_synth_N"/>
</dbReference>
<comment type="similarity">
    <text evidence="5">Belongs to the bacterial ribosomal protein bL25 family. CTC subfamily.</text>
</comment>
<keyword evidence="4 5" id="KW-0687">Ribonucleoprotein</keyword>
<reference evidence="9 10" key="1">
    <citation type="submission" date="2020-08" db="EMBL/GenBank/DDBJ databases">
        <title>Genomic Encyclopedia of Type Strains, Phase IV (KMG-IV): sequencing the most valuable type-strain genomes for metagenomic binning, comparative biology and taxonomic classification.</title>
        <authorList>
            <person name="Goeker M."/>
        </authorList>
    </citation>
    <scope>NUCLEOTIDE SEQUENCE [LARGE SCALE GENOMIC DNA]</scope>
    <source>
        <strain evidence="9 10">DSM 102235</strain>
    </source>
</reference>
<dbReference type="InterPro" id="IPR029751">
    <property type="entry name" value="Ribosomal_L25_dom"/>
</dbReference>
<dbReference type="PANTHER" id="PTHR33284:SF1">
    <property type="entry name" value="RIBOSOMAL PROTEIN L25_GLN-TRNA SYNTHETASE, ANTI-CODON-BINDING DOMAIN-CONTAINING PROTEIN"/>
    <property type="match status" value="1"/>
</dbReference>
<comment type="subunit">
    <text evidence="5">Part of the 50S ribosomal subunit; part of the 5S rRNA/L5/L18/L25 subcomplex. Contacts the 5S rRNA. Binds to the 5S rRNA independently of L5 and L18.</text>
</comment>
<keyword evidence="10" id="KW-1185">Reference proteome</keyword>
<feature type="domain" description="Large ribosomal subunit protein bL25 beta" evidence="8">
    <location>
        <begin position="302"/>
        <end position="386"/>
    </location>
</feature>
<dbReference type="InterPro" id="IPR001021">
    <property type="entry name" value="Ribosomal_bL25_long"/>
</dbReference>
<dbReference type="Gene3D" id="2.170.120.20">
    <property type="entry name" value="Ribosomal protein L25, beta domain"/>
    <property type="match status" value="1"/>
</dbReference>
<dbReference type="InterPro" id="IPR020930">
    <property type="entry name" value="Ribosomal_uL5_bac-type"/>
</dbReference>
<feature type="domain" description="Large ribosomal subunit protein bL25 L25" evidence="7">
    <location>
        <begin position="206"/>
        <end position="294"/>
    </location>
</feature>
<comment type="function">
    <text evidence="5">This is one of the proteins that binds to the 5S RNA in the ribosome where it forms part of the central protuberance.</text>
</comment>
<dbReference type="GO" id="GO:0003735">
    <property type="term" value="F:structural constituent of ribosome"/>
    <property type="evidence" value="ECO:0007669"/>
    <property type="project" value="InterPro"/>
</dbReference>
<dbReference type="Pfam" id="PF14693">
    <property type="entry name" value="Ribosomal_TL5_C"/>
    <property type="match status" value="1"/>
</dbReference>
<accession>A0A7W6DPL0</accession>
<keyword evidence="3 5" id="KW-0689">Ribosomal protein</keyword>
<name>A0A7W6DPL0_9RHOB</name>
<dbReference type="PANTHER" id="PTHR33284">
    <property type="entry name" value="RIBOSOMAL PROTEIN L25/GLN-TRNA SYNTHETASE, ANTI-CODON-BINDING DOMAIN-CONTAINING PROTEIN"/>
    <property type="match status" value="1"/>
</dbReference>
<dbReference type="Gene3D" id="2.40.240.10">
    <property type="entry name" value="Ribosomal Protein L25, Chain P"/>
    <property type="match status" value="1"/>
</dbReference>
<feature type="compositionally biased region" description="Basic and acidic residues" evidence="6">
    <location>
        <begin position="7"/>
        <end position="20"/>
    </location>
</feature>
<sequence>MAHRDRRGANDEKAREDSLRKALQRHQAGNPQTVFPLEKSEAVSMACAVKTHVRDRIPDVVRTNSVKLALKGSAEIHLDKAAFGPNYLMRGGELRLNMHHSSPRREPHKLFLISKHKSFCGFQFPRRLLKPRNTISSLLAKDAFAARHGSHLNSGRYPLTRVHGRSRNALPSQSIHPKGSASRGVTALEAPPSSRRYNMAGEIPDLHAEVRAGAGKGAARAARRNGMVPGVVFGGDNDPMSIQIPFNVLLKKLKEGRFKSTLFNLKVEGQDDVRVICRDVQRDVVKDLPTHFDLMRLRRTSKVNLFIPVEFIGEDVAPGIKKGGVLTVVRPEVELVVTAGDIPEKITVDLSTLKIGDIVHISDVTLPEGAKPTIDRDFVIANISAPSGLAASDDDDEVEETEVINQKDETV</sequence>
<dbReference type="Proteomes" id="UP000541426">
    <property type="component" value="Unassembled WGS sequence"/>
</dbReference>
<keyword evidence="1 5" id="KW-0699">rRNA-binding</keyword>
<dbReference type="NCBIfam" id="NF004128">
    <property type="entry name" value="PRK05618.1-2"/>
    <property type="match status" value="1"/>
</dbReference>
<evidence type="ECO:0000256" key="1">
    <source>
        <dbReference type="ARBA" id="ARBA00022730"/>
    </source>
</evidence>
<evidence type="ECO:0000259" key="8">
    <source>
        <dbReference type="Pfam" id="PF14693"/>
    </source>
</evidence>
<evidence type="ECO:0000259" key="7">
    <source>
        <dbReference type="Pfam" id="PF01386"/>
    </source>
</evidence>
<dbReference type="GO" id="GO:0006412">
    <property type="term" value="P:translation"/>
    <property type="evidence" value="ECO:0007669"/>
    <property type="project" value="UniProtKB-UniRule"/>
</dbReference>
<organism evidence="9 10">
    <name type="scientific">Sagittula marina</name>
    <dbReference type="NCBI Taxonomy" id="943940"/>
    <lineage>
        <taxon>Bacteria</taxon>
        <taxon>Pseudomonadati</taxon>
        <taxon>Pseudomonadota</taxon>
        <taxon>Alphaproteobacteria</taxon>
        <taxon>Rhodobacterales</taxon>
        <taxon>Roseobacteraceae</taxon>
        <taxon>Sagittula</taxon>
    </lineage>
</organism>
<dbReference type="EMBL" id="JACIEJ010000002">
    <property type="protein sequence ID" value="MBB3984390.1"/>
    <property type="molecule type" value="Genomic_DNA"/>
</dbReference>
<feature type="region of interest" description="Disordered" evidence="6">
    <location>
        <begin position="389"/>
        <end position="411"/>
    </location>
</feature>
<evidence type="ECO:0000256" key="5">
    <source>
        <dbReference type="HAMAP-Rule" id="MF_01334"/>
    </source>
</evidence>
<dbReference type="HAMAP" id="MF_01334">
    <property type="entry name" value="Ribosomal_bL25_CTC"/>
    <property type="match status" value="1"/>
</dbReference>
<evidence type="ECO:0000256" key="4">
    <source>
        <dbReference type="ARBA" id="ARBA00023274"/>
    </source>
</evidence>
<dbReference type="NCBIfam" id="TIGR00731">
    <property type="entry name" value="bL25_bact_ctc"/>
    <property type="match status" value="1"/>
</dbReference>
<evidence type="ECO:0000313" key="9">
    <source>
        <dbReference type="EMBL" id="MBB3984390.1"/>
    </source>
</evidence>
<evidence type="ECO:0000256" key="3">
    <source>
        <dbReference type="ARBA" id="ARBA00022980"/>
    </source>
</evidence>
<dbReference type="SUPFAM" id="SSF50715">
    <property type="entry name" value="Ribosomal protein L25-like"/>
    <property type="match status" value="1"/>
</dbReference>
<evidence type="ECO:0000256" key="6">
    <source>
        <dbReference type="SAM" id="MobiDB-lite"/>
    </source>
</evidence>
<evidence type="ECO:0000256" key="2">
    <source>
        <dbReference type="ARBA" id="ARBA00022884"/>
    </source>
</evidence>
<feature type="compositionally biased region" description="Acidic residues" evidence="6">
    <location>
        <begin position="392"/>
        <end position="402"/>
    </location>
</feature>
<dbReference type="AlphaFoldDB" id="A0A7W6DPL0"/>
<gene>
    <name evidence="5" type="primary">rplY</name>
    <name evidence="5" type="synonym">ctc</name>
    <name evidence="9" type="ORF">GGQ68_000706</name>
</gene>
<protein>
    <recommendedName>
        <fullName evidence="5">Large ribosomal subunit protein bL25</fullName>
    </recommendedName>
    <alternativeName>
        <fullName evidence="5">General stress protein CTC</fullName>
    </alternativeName>
</protein>
<dbReference type="GO" id="GO:0008097">
    <property type="term" value="F:5S rRNA binding"/>
    <property type="evidence" value="ECO:0007669"/>
    <property type="project" value="InterPro"/>
</dbReference>
<feature type="region of interest" description="Disordered" evidence="6">
    <location>
        <begin position="1"/>
        <end position="31"/>
    </location>
</feature>
<proteinExistence type="inferred from homology"/>
<dbReference type="InterPro" id="IPR011035">
    <property type="entry name" value="Ribosomal_bL25/Gln-tRNA_synth"/>
</dbReference>
<comment type="caution">
    <text evidence="9">The sequence shown here is derived from an EMBL/GenBank/DDBJ whole genome shotgun (WGS) entry which is preliminary data.</text>
</comment>
<dbReference type="CDD" id="cd00495">
    <property type="entry name" value="Ribosomal_L25_TL5_CTC"/>
    <property type="match status" value="1"/>
</dbReference>
<dbReference type="Pfam" id="PF01386">
    <property type="entry name" value="Ribosomal_L25p"/>
    <property type="match status" value="1"/>
</dbReference>
<dbReference type="GO" id="GO:0022625">
    <property type="term" value="C:cytosolic large ribosomal subunit"/>
    <property type="evidence" value="ECO:0007669"/>
    <property type="project" value="TreeGrafter"/>
</dbReference>
<dbReference type="InterPro" id="IPR037121">
    <property type="entry name" value="Ribosomal_bL25_C"/>
</dbReference>
<keyword evidence="2 5" id="KW-0694">RNA-binding</keyword>
<evidence type="ECO:0000313" key="10">
    <source>
        <dbReference type="Proteomes" id="UP000541426"/>
    </source>
</evidence>